<dbReference type="OrthoDB" id="2121828at2759"/>
<dbReference type="SUPFAM" id="SSF49503">
    <property type="entry name" value="Cupredoxins"/>
    <property type="match status" value="6"/>
</dbReference>
<evidence type="ECO:0000256" key="3">
    <source>
        <dbReference type="ARBA" id="ARBA00022525"/>
    </source>
</evidence>
<evidence type="ECO:0000313" key="14">
    <source>
        <dbReference type="Proteomes" id="UP001501920"/>
    </source>
</evidence>
<evidence type="ECO:0000256" key="2">
    <source>
        <dbReference type="ARBA" id="ARBA00010609"/>
    </source>
</evidence>
<dbReference type="GO" id="GO:0005507">
    <property type="term" value="F:copper ion binding"/>
    <property type="evidence" value="ECO:0007669"/>
    <property type="project" value="InterPro"/>
</dbReference>
<dbReference type="InterPro" id="IPR008972">
    <property type="entry name" value="Cupredoxin"/>
</dbReference>
<comment type="subcellular location">
    <subcellularLocation>
        <location evidence="1">Secreted</location>
    </subcellularLocation>
</comment>
<feature type="disulfide bond" evidence="10">
    <location>
        <begin position="1417"/>
        <end position="1567"/>
    </location>
</feature>
<keyword evidence="7" id="KW-0106">Calcium</keyword>
<feature type="disulfide bond" evidence="10">
    <location>
        <begin position="557"/>
        <end position="583"/>
    </location>
</feature>
<keyword evidence="8 10" id="KW-1015">Disulfide bond</keyword>
<name>A0A3B4D0Q0_PYGNA</name>
<dbReference type="SUPFAM" id="SSF49785">
    <property type="entry name" value="Galactose-binding domain-like"/>
    <property type="match status" value="2"/>
</dbReference>
<evidence type="ECO:0000256" key="11">
    <source>
        <dbReference type="SAM" id="MobiDB-lite"/>
    </source>
</evidence>
<dbReference type="InterPro" id="IPR011706">
    <property type="entry name" value="Cu-oxidase_C"/>
</dbReference>
<dbReference type="PROSITE" id="PS00079">
    <property type="entry name" value="MULTICOPPER_OXIDASE1"/>
    <property type="match status" value="2"/>
</dbReference>
<evidence type="ECO:0000256" key="4">
    <source>
        <dbReference type="ARBA" id="ARBA00022723"/>
    </source>
</evidence>
<feature type="disulfide bond" evidence="10">
    <location>
        <begin position="192"/>
        <end position="218"/>
    </location>
</feature>
<feature type="region of interest" description="Disordered" evidence="11">
    <location>
        <begin position="933"/>
        <end position="956"/>
    </location>
</feature>
<dbReference type="PROSITE" id="PS50022">
    <property type="entry name" value="FA58C_3"/>
    <property type="match status" value="2"/>
</dbReference>
<dbReference type="Pfam" id="PF00754">
    <property type="entry name" value="F5_F8_type_C"/>
    <property type="match status" value="2"/>
</dbReference>
<keyword evidence="6" id="KW-0677">Repeat</keyword>
<reference evidence="13 14" key="1">
    <citation type="submission" date="2020-10" db="EMBL/GenBank/DDBJ databases">
        <title>Pygocentrus nattereri (red-bellied piranha) genome, fPygNat1, primary haplotype.</title>
        <authorList>
            <person name="Myers G."/>
            <person name="Meyer A."/>
            <person name="Karagic N."/>
            <person name="Pippel M."/>
            <person name="Winkler S."/>
            <person name="Tracey A."/>
            <person name="Wood J."/>
            <person name="Formenti G."/>
            <person name="Howe K."/>
            <person name="Fedrigo O."/>
            <person name="Jarvis E.D."/>
        </authorList>
    </citation>
    <scope>NUCLEOTIDE SEQUENCE [LARGE SCALE GENOMIC DNA]</scope>
</reference>
<dbReference type="Pfam" id="PF07732">
    <property type="entry name" value="Cu-oxidase_3"/>
    <property type="match status" value="1"/>
</dbReference>
<evidence type="ECO:0000256" key="6">
    <source>
        <dbReference type="ARBA" id="ARBA00022737"/>
    </source>
</evidence>
<feature type="disulfide bond" evidence="10">
    <location>
        <begin position="1295"/>
        <end position="1299"/>
    </location>
</feature>
<dbReference type="SMART" id="SM00231">
    <property type="entry name" value="FA58C"/>
    <property type="match status" value="2"/>
</dbReference>
<feature type="domain" description="F5/8 type C" evidence="12">
    <location>
        <begin position="1572"/>
        <end position="1726"/>
    </location>
</feature>
<evidence type="ECO:0000256" key="7">
    <source>
        <dbReference type="ARBA" id="ARBA00022837"/>
    </source>
</evidence>
<dbReference type="Proteomes" id="UP001501920">
    <property type="component" value="Chromosome 14"/>
</dbReference>
<dbReference type="PROSITE" id="PS01285">
    <property type="entry name" value="FA58C_1"/>
    <property type="match status" value="1"/>
</dbReference>
<dbReference type="Gene3D" id="2.60.120.260">
    <property type="entry name" value="Galactose-binding domain-like"/>
    <property type="match status" value="2"/>
</dbReference>
<dbReference type="GO" id="GO:0016491">
    <property type="term" value="F:oxidoreductase activity"/>
    <property type="evidence" value="ECO:0007669"/>
    <property type="project" value="InterPro"/>
</dbReference>
<comment type="similarity">
    <text evidence="2">Belongs to the multicopper oxidase family.</text>
</comment>
<dbReference type="InterPro" id="IPR000421">
    <property type="entry name" value="FA58C"/>
</dbReference>
<organism evidence="13 14">
    <name type="scientific">Pygocentrus nattereri</name>
    <name type="common">Red-bellied piranha</name>
    <dbReference type="NCBI Taxonomy" id="42514"/>
    <lineage>
        <taxon>Eukaryota</taxon>
        <taxon>Metazoa</taxon>
        <taxon>Chordata</taxon>
        <taxon>Craniata</taxon>
        <taxon>Vertebrata</taxon>
        <taxon>Euteleostomi</taxon>
        <taxon>Actinopterygii</taxon>
        <taxon>Neopterygii</taxon>
        <taxon>Teleostei</taxon>
        <taxon>Ostariophysi</taxon>
        <taxon>Characiformes</taxon>
        <taxon>Characoidei</taxon>
        <taxon>Pygocentrus</taxon>
    </lineage>
</organism>
<dbReference type="InterPro" id="IPR050633">
    <property type="entry name" value="Neuropilin_MCO_CoagFactor"/>
</dbReference>
<reference evidence="13" key="2">
    <citation type="submission" date="2025-08" db="UniProtKB">
        <authorList>
            <consortium name="Ensembl"/>
        </authorList>
    </citation>
    <scope>IDENTIFICATION</scope>
</reference>
<dbReference type="PROSITE" id="PS01286">
    <property type="entry name" value="FA58C_2"/>
    <property type="match status" value="1"/>
</dbReference>
<sequence length="1732" mass="197253">MPLLSFSHGVPCVPEQELHRNPDAAVMKALQLILFLTACLHDAYVLAKTQEFFIAAVEASWDYLNMDRADPDASQRRFASGVQKFKKAIYTEFTDSTFTTQKTKPPWAGIQGPTIRAVVNDRVVVHFKNLASQNYSISPIGVPYWKQSEGAGYDDSSSLQEREDDAVLPGGYYKYVWDIHPNSGPTVTDPECLTYSYSSQVDIVRDLNSGLIGAFLICKSGALTEERERKVAEFVLLFAVFDESKSWYRELSRADKPRKTSSRQFHTINGYINSTLPGLKLCLKSPVVSWHLIGLGSTPDIHTIQFQDHTLKVMDHRRVTVEITPMTFTMALMRPYTEGKFQISCKIHSHQQAGMSAFFTVEDCPEPMEVSDKRTIKHAEDEEEEGDEAYSVDDLFSTIVFQPGMPPSILRSAGSRRPKVWVHYISAEEVTWDYNPQSDRSSRMAPTVKRWGKVYKKVVYVEYTDKTFTVRKSKSNSLIGPVLRGEVEDQFQIIFKNMASRPYNIYPNGLASIQPLKKKGKEKQVDLRSLAVPPGEIMMYLWTLTAEDAPADADPRCLTRLYHSTVDPERDVASGLVGPLIICKSQSLDKRGKVVTSDRERPLIFSVFDENKSWYLEENIQTYIAVPSKVDRNDPRFYKSNVKYSVNGLINNSLQLKTCAGEVMLWHVASVGMDTGFLSVYFTGNPFEKDRTYGTVLTLFPMTGDTVTIEMETEGEWEIGAFDPFLKNQGMSVRYSVMNCEKILPLVDKEYDYDIEDYIEQKLLTPRGFRERNQTMAIRVCRRQLRNNTQTDLLAGERHMNTSQESARGGKRRNTLVCEIKRVPVEEAEDLDVLSQGGIPQDILDQLDMEMGRSPSRRQKRSEHLLSDFHQANLEQSNETDKAVVVEEEKDLISMKTSTITTSGYKEEGQMETSGLGKNSSIDLFKKFIQRSGWNTSSDPSKPLNDSDVSDEDDEVTLELKPNITERSRRETWGVGKDGGEIPQDVLSENDILKDSVLEVDKLVESLDPHGYTPKHRRLIPPPKTQYFPSNSSANQTQLKKTWHVEYDDYESEGNESTLSFSTWNEMDIRSTESKFRSYYIAAVEILWNYGIEKPPHLLSPREMKQGKKKYLTAYKKVVYREYHDKEFQNPVKRGELDEHLGIMGPVLKAEVNDVLTVVFKNLASRPYSLHLHGVYDKTTGSFGPGVSPGEGLRDGEAPGDPVPPGEERVYNWRITKRQGPYSKDFDCKAGAYYSTVDMEKDINSGLIGPLLICRPGTLQPRFLLQPGVQDLFLLFTIFDERKSWYLDYNIKEFCTPPCQAKVDDPWFEFGNRFAAINGYVAESLPGLEVAQHQTSRWHLLNVGSGGEFHAVHFHGIPFSVGKDQEHRLGVFNLYPGVFGTIEMRPTIVGTWLVECTIGEHQLSGMRAKLLVYNPYCIQPLGMQTGWITDDQITESDHYGNWVARLARLHLSGSINAWIGSDQDSWIQVDLLRPMVVHGIQTQGVKTSMRLSEMFTVIFTISYSLDQQTWRTYRGNSSEPAYKFNGNMDGYRIKENLLTPPIIGRYIRIHPFMYSNRPALRFELLGCDLNSCSLPLGMQRKLIPNSRISASSFHQSWMLSWSPDLARLNQEGRANAWRPKTNNPHEWLQVDFEVVKRVTGILTQGAKSMLTHMMVTEFTVSVSDDGRTWSTVTEQGTKREKIFEGNSDHNEERLNLFEPPLFMRFIRIHPKGWINDIALRVEFLGCDTQQRQ</sequence>
<dbReference type="FunFam" id="2.60.40.420:FF:000011">
    <property type="entry name" value="Coagulation factor VIII (Predicted)"/>
    <property type="match status" value="1"/>
</dbReference>
<dbReference type="GO" id="GO:0005886">
    <property type="term" value="C:plasma membrane"/>
    <property type="evidence" value="ECO:0007669"/>
    <property type="project" value="TreeGrafter"/>
</dbReference>
<reference evidence="13" key="3">
    <citation type="submission" date="2025-09" db="UniProtKB">
        <authorList>
            <consortium name="Ensembl"/>
        </authorList>
    </citation>
    <scope>IDENTIFICATION</scope>
</reference>
<dbReference type="Ensembl" id="ENSPNAT00000024928.2">
    <property type="protein sequence ID" value="ENSPNAP00000016419.2"/>
    <property type="gene ID" value="ENSPNAG00000022573.2"/>
</dbReference>
<dbReference type="OMA" id="TWDYAPH"/>
<dbReference type="STRING" id="42514.ENSPNAP00000016419"/>
<dbReference type="Pfam" id="PF07731">
    <property type="entry name" value="Cu-oxidase_2"/>
    <property type="match status" value="1"/>
</dbReference>
<dbReference type="InterPro" id="IPR008979">
    <property type="entry name" value="Galactose-bd-like_sf"/>
</dbReference>
<dbReference type="PANTHER" id="PTHR46806:SF7">
    <property type="entry name" value="COAGULATION FACTOR VIII"/>
    <property type="match status" value="1"/>
</dbReference>
<evidence type="ECO:0000256" key="8">
    <source>
        <dbReference type="ARBA" id="ARBA00023157"/>
    </source>
</evidence>
<dbReference type="InterPro" id="IPR033138">
    <property type="entry name" value="Cu_oxidase_CS"/>
</dbReference>
<accession>A0A3B4D0Q0</accession>
<protein>
    <submittedName>
        <fullName evidence="13">Coagulation factor VIII, procoagulant component</fullName>
    </submittedName>
</protein>
<dbReference type="InterPro" id="IPR011707">
    <property type="entry name" value="Cu-oxidase-like_N"/>
</dbReference>
<keyword evidence="5" id="KW-0732">Signal</keyword>
<evidence type="ECO:0000313" key="13">
    <source>
        <dbReference type="Ensembl" id="ENSPNAP00000016419.2"/>
    </source>
</evidence>
<keyword evidence="14" id="KW-1185">Reference proteome</keyword>
<feature type="disulfide bond" evidence="10">
    <location>
        <begin position="282"/>
        <end position="364"/>
    </location>
</feature>
<evidence type="ECO:0000256" key="10">
    <source>
        <dbReference type="PIRSR" id="PIRSR000354-1"/>
    </source>
</evidence>
<dbReference type="GeneTree" id="ENSGT00940000157994"/>
<dbReference type="GO" id="GO:0038023">
    <property type="term" value="F:signaling receptor activity"/>
    <property type="evidence" value="ECO:0007669"/>
    <property type="project" value="TreeGrafter"/>
</dbReference>
<keyword evidence="9" id="KW-0325">Glycoprotein</keyword>
<dbReference type="FunFam" id="2.60.40.420:FF:000028">
    <property type="entry name" value="Ceruloplasmin"/>
    <property type="match status" value="1"/>
</dbReference>
<feature type="region of interest" description="Disordered" evidence="11">
    <location>
        <begin position="1186"/>
        <end position="1208"/>
    </location>
</feature>
<dbReference type="FunFam" id="2.60.120.260:FF:000002">
    <property type="entry name" value="Coagulation factor VIII"/>
    <property type="match status" value="2"/>
</dbReference>
<dbReference type="GO" id="GO:0005576">
    <property type="term" value="C:extracellular region"/>
    <property type="evidence" value="ECO:0007669"/>
    <property type="project" value="UniProtKB-SubCell"/>
</dbReference>
<dbReference type="Gene3D" id="2.60.40.420">
    <property type="entry name" value="Cupredoxins - blue copper proteins"/>
    <property type="match status" value="5"/>
</dbReference>
<feature type="disulfide bond" evidence="10">
    <location>
        <begin position="1228"/>
        <end position="1254"/>
    </location>
</feature>
<dbReference type="InterPro" id="IPR024715">
    <property type="entry name" value="Factor_5/8-like"/>
</dbReference>
<dbReference type="PIRSF" id="PIRSF000354">
    <property type="entry name" value="Factors_V_VIII"/>
    <property type="match status" value="1"/>
</dbReference>
<keyword evidence="3" id="KW-0964">Secreted</keyword>
<evidence type="ECO:0000256" key="1">
    <source>
        <dbReference type="ARBA" id="ARBA00004613"/>
    </source>
</evidence>
<keyword evidence="4" id="KW-0479">Metal-binding</keyword>
<feature type="domain" description="F5/8 type C" evidence="12">
    <location>
        <begin position="1417"/>
        <end position="1567"/>
    </location>
</feature>
<evidence type="ECO:0000259" key="12">
    <source>
        <dbReference type="PROSITE" id="PS50022"/>
    </source>
</evidence>
<evidence type="ECO:0000256" key="9">
    <source>
        <dbReference type="ARBA" id="ARBA00023180"/>
    </source>
</evidence>
<dbReference type="CDD" id="cd00057">
    <property type="entry name" value="FA58C"/>
    <property type="match status" value="2"/>
</dbReference>
<dbReference type="PANTHER" id="PTHR46806">
    <property type="entry name" value="F5/8 TYPE C DOMAIN-CONTAINING PROTEIN"/>
    <property type="match status" value="1"/>
</dbReference>
<feature type="disulfide bond" evidence="10">
    <location>
        <begin position="659"/>
        <end position="740"/>
    </location>
</feature>
<proteinExistence type="inferred from homology"/>
<evidence type="ECO:0000256" key="5">
    <source>
        <dbReference type="ARBA" id="ARBA00022729"/>
    </source>
</evidence>